<dbReference type="Gene3D" id="2.40.70.10">
    <property type="entry name" value="Acid Proteases"/>
    <property type="match status" value="1"/>
</dbReference>
<reference evidence="2 3" key="1">
    <citation type="submission" date="2020-03" db="EMBL/GenBank/DDBJ databases">
        <title>Sphingomonas sp. nov., isolated from fish.</title>
        <authorList>
            <person name="Hyun D.-W."/>
            <person name="Bae J.-W."/>
        </authorList>
    </citation>
    <scope>NUCLEOTIDE SEQUENCE [LARGE SCALE GENOMIC DNA]</scope>
    <source>
        <strain evidence="2 3">HDW15B</strain>
    </source>
</reference>
<organism evidence="2 3">
    <name type="scientific">Sphingomonas piscis</name>
    <dbReference type="NCBI Taxonomy" id="2714943"/>
    <lineage>
        <taxon>Bacteria</taxon>
        <taxon>Pseudomonadati</taxon>
        <taxon>Pseudomonadota</taxon>
        <taxon>Alphaproteobacteria</taxon>
        <taxon>Sphingomonadales</taxon>
        <taxon>Sphingomonadaceae</taxon>
        <taxon>Sphingomonas</taxon>
    </lineage>
</organism>
<dbReference type="InterPro" id="IPR001969">
    <property type="entry name" value="Aspartic_peptidase_AS"/>
</dbReference>
<dbReference type="EMBL" id="CP049869">
    <property type="protein sequence ID" value="QIK77584.1"/>
    <property type="molecule type" value="Genomic_DNA"/>
</dbReference>
<sequence length="193" mass="20645">MNNDAPNVIYLVLLLVLVGSSLLTRQIAPGKAMKMGLAWVAIFGLIFIVVVFRNDFGALGSRLRAEATGSPVTNGATVRIPMSSDGHFWVEGEVNGKPVRFLVDSGATITTVTQAVAEVAGLPIGFRAEAVETANGTVVMRKSRAESLRIGDIERQGFGMDVNANDDTNVLGMNFLSSLSSWRVEGRFLMLTA</sequence>
<dbReference type="PROSITE" id="PS00141">
    <property type="entry name" value="ASP_PROTEASE"/>
    <property type="match status" value="1"/>
</dbReference>
<evidence type="ECO:0000313" key="2">
    <source>
        <dbReference type="EMBL" id="QIK77584.1"/>
    </source>
</evidence>
<dbReference type="SUPFAM" id="SSF50630">
    <property type="entry name" value="Acid proteases"/>
    <property type="match status" value="1"/>
</dbReference>
<dbReference type="InterPro" id="IPR021109">
    <property type="entry name" value="Peptidase_aspartic_dom_sf"/>
</dbReference>
<evidence type="ECO:0000256" key="1">
    <source>
        <dbReference type="SAM" id="Phobius"/>
    </source>
</evidence>
<dbReference type="EC" id="3.4.23.-" evidence="2"/>
<keyword evidence="2" id="KW-0378">Hydrolase</keyword>
<accession>A0A6G7YLG6</accession>
<dbReference type="GO" id="GO:0004190">
    <property type="term" value="F:aspartic-type endopeptidase activity"/>
    <property type="evidence" value="ECO:0007669"/>
    <property type="project" value="InterPro"/>
</dbReference>
<feature type="transmembrane region" description="Helical" evidence="1">
    <location>
        <begin position="6"/>
        <end position="24"/>
    </location>
</feature>
<dbReference type="GO" id="GO:0006508">
    <property type="term" value="P:proteolysis"/>
    <property type="evidence" value="ECO:0007669"/>
    <property type="project" value="UniProtKB-KW"/>
</dbReference>
<dbReference type="KEGG" id="spii:G7077_00260"/>
<keyword evidence="1" id="KW-1133">Transmembrane helix</keyword>
<dbReference type="NCBIfam" id="TIGR02281">
    <property type="entry name" value="clan_AA_DTGA"/>
    <property type="match status" value="1"/>
</dbReference>
<keyword evidence="3" id="KW-1185">Reference proteome</keyword>
<gene>
    <name evidence="2" type="ORF">G7077_00260</name>
</gene>
<keyword evidence="1" id="KW-0812">Transmembrane</keyword>
<dbReference type="AlphaFoldDB" id="A0A6G7YLG6"/>
<name>A0A6G7YLG6_9SPHN</name>
<dbReference type="Proteomes" id="UP000503222">
    <property type="component" value="Chromosome"/>
</dbReference>
<dbReference type="InterPro" id="IPR011969">
    <property type="entry name" value="Clan_AA_Asp_peptidase_C"/>
</dbReference>
<keyword evidence="2" id="KW-0645">Protease</keyword>
<proteinExistence type="predicted"/>
<protein>
    <submittedName>
        <fullName evidence="2">TIGR02281 family clan AA aspartic protease</fullName>
        <ecNumber evidence="2">3.4.23.-</ecNumber>
    </submittedName>
</protein>
<dbReference type="InterPro" id="IPR034122">
    <property type="entry name" value="Retropepsin-like_bacterial"/>
</dbReference>
<dbReference type="CDD" id="cd05483">
    <property type="entry name" value="retropepsin_like_bacteria"/>
    <property type="match status" value="1"/>
</dbReference>
<evidence type="ECO:0000313" key="3">
    <source>
        <dbReference type="Proteomes" id="UP000503222"/>
    </source>
</evidence>
<dbReference type="RefSeq" id="WP_166409980.1">
    <property type="nucleotide sequence ID" value="NZ_CP049869.1"/>
</dbReference>
<feature type="transmembrane region" description="Helical" evidence="1">
    <location>
        <begin position="36"/>
        <end position="52"/>
    </location>
</feature>
<keyword evidence="1" id="KW-0472">Membrane</keyword>
<dbReference type="Pfam" id="PF13975">
    <property type="entry name" value="gag-asp_proteas"/>
    <property type="match status" value="1"/>
</dbReference>